<reference evidence="2" key="1">
    <citation type="journal article" date="2019" name="bioRxiv">
        <title>The Genome of the Zebra Mussel, Dreissena polymorpha: A Resource for Invasive Species Research.</title>
        <authorList>
            <person name="McCartney M.A."/>
            <person name="Auch B."/>
            <person name="Kono T."/>
            <person name="Mallez S."/>
            <person name="Zhang Y."/>
            <person name="Obille A."/>
            <person name="Becker A."/>
            <person name="Abrahante J.E."/>
            <person name="Garbe J."/>
            <person name="Badalamenti J.P."/>
            <person name="Herman A."/>
            <person name="Mangelson H."/>
            <person name="Liachko I."/>
            <person name="Sullivan S."/>
            <person name="Sone E.D."/>
            <person name="Koren S."/>
            <person name="Silverstein K.A.T."/>
            <person name="Beckman K.B."/>
            <person name="Gohl D.M."/>
        </authorList>
    </citation>
    <scope>NUCLEOTIDE SEQUENCE</scope>
    <source>
        <strain evidence="2">Duluth1</strain>
        <tissue evidence="2">Whole animal</tissue>
    </source>
</reference>
<evidence type="ECO:0000313" key="2">
    <source>
        <dbReference type="EMBL" id="KAH3768571.1"/>
    </source>
</evidence>
<dbReference type="Proteomes" id="UP000828390">
    <property type="component" value="Unassembled WGS sequence"/>
</dbReference>
<keyword evidence="3" id="KW-1185">Reference proteome</keyword>
<accession>A0A9D4DVW5</accession>
<protein>
    <submittedName>
        <fullName evidence="2">Uncharacterized protein</fullName>
    </submittedName>
</protein>
<name>A0A9D4DVW5_DREPO</name>
<dbReference type="AlphaFoldDB" id="A0A9D4DVW5"/>
<comment type="caution">
    <text evidence="2">The sequence shown here is derived from an EMBL/GenBank/DDBJ whole genome shotgun (WGS) entry which is preliminary data.</text>
</comment>
<evidence type="ECO:0000313" key="3">
    <source>
        <dbReference type="Proteomes" id="UP000828390"/>
    </source>
</evidence>
<evidence type="ECO:0000256" key="1">
    <source>
        <dbReference type="SAM" id="MobiDB-lite"/>
    </source>
</evidence>
<reference evidence="2" key="2">
    <citation type="submission" date="2020-11" db="EMBL/GenBank/DDBJ databases">
        <authorList>
            <person name="McCartney M.A."/>
            <person name="Auch B."/>
            <person name="Kono T."/>
            <person name="Mallez S."/>
            <person name="Becker A."/>
            <person name="Gohl D.M."/>
            <person name="Silverstein K.A.T."/>
            <person name="Koren S."/>
            <person name="Bechman K.B."/>
            <person name="Herman A."/>
            <person name="Abrahante J.E."/>
            <person name="Garbe J."/>
        </authorList>
    </citation>
    <scope>NUCLEOTIDE SEQUENCE</scope>
    <source>
        <strain evidence="2">Duluth1</strain>
        <tissue evidence="2">Whole animal</tissue>
    </source>
</reference>
<organism evidence="2 3">
    <name type="scientific">Dreissena polymorpha</name>
    <name type="common">Zebra mussel</name>
    <name type="synonym">Mytilus polymorpha</name>
    <dbReference type="NCBI Taxonomy" id="45954"/>
    <lineage>
        <taxon>Eukaryota</taxon>
        <taxon>Metazoa</taxon>
        <taxon>Spiralia</taxon>
        <taxon>Lophotrochozoa</taxon>
        <taxon>Mollusca</taxon>
        <taxon>Bivalvia</taxon>
        <taxon>Autobranchia</taxon>
        <taxon>Heteroconchia</taxon>
        <taxon>Euheterodonta</taxon>
        <taxon>Imparidentia</taxon>
        <taxon>Neoheterodontei</taxon>
        <taxon>Myida</taxon>
        <taxon>Dreissenoidea</taxon>
        <taxon>Dreissenidae</taxon>
        <taxon>Dreissena</taxon>
    </lineage>
</organism>
<feature type="compositionally biased region" description="Basic and acidic residues" evidence="1">
    <location>
        <begin position="12"/>
        <end position="22"/>
    </location>
</feature>
<feature type="region of interest" description="Disordered" evidence="1">
    <location>
        <begin position="1"/>
        <end position="53"/>
    </location>
</feature>
<feature type="compositionally biased region" description="Polar residues" evidence="1">
    <location>
        <begin position="1"/>
        <end position="10"/>
    </location>
</feature>
<sequence>MRESADSSQLLREPHRTFDRSPRGIGRKTATSFPHMSRLSGSKAWKPCPTERL</sequence>
<gene>
    <name evidence="2" type="ORF">DPMN_169786</name>
</gene>
<dbReference type="EMBL" id="JAIWYP010000009">
    <property type="protein sequence ID" value="KAH3768571.1"/>
    <property type="molecule type" value="Genomic_DNA"/>
</dbReference>
<proteinExistence type="predicted"/>